<evidence type="ECO:0000313" key="3">
    <source>
        <dbReference type="Proteomes" id="UP000008718"/>
    </source>
</evidence>
<proteinExistence type="predicted"/>
<dbReference type="InterPro" id="IPR051397">
    <property type="entry name" value="Zn-ADH-like_protein"/>
</dbReference>
<dbReference type="InterPro" id="IPR036291">
    <property type="entry name" value="NAD(P)-bd_dom_sf"/>
</dbReference>
<dbReference type="PANTHER" id="PTHR43677:SF1">
    <property type="entry name" value="ACRYLYL-COA REDUCTASE ACUI-RELATED"/>
    <property type="match status" value="1"/>
</dbReference>
<keyword evidence="3" id="KW-1185">Reference proteome</keyword>
<dbReference type="KEGG" id="ppn:Palpr_0803"/>
<dbReference type="SUPFAM" id="SSF51735">
    <property type="entry name" value="NAD(P)-binding Rossmann-fold domains"/>
    <property type="match status" value="1"/>
</dbReference>
<dbReference type="EMBL" id="CP002345">
    <property type="protein sequence ID" value="ADQ78957.1"/>
    <property type="molecule type" value="Genomic_DNA"/>
</dbReference>
<dbReference type="STRING" id="694427.Palpr_0803"/>
<dbReference type="InterPro" id="IPR014188">
    <property type="entry name" value="Acrylyl-CoA_reductase_AcuI"/>
</dbReference>
<dbReference type="InterPro" id="IPR020843">
    <property type="entry name" value="ER"/>
</dbReference>
<dbReference type="NCBIfam" id="TIGR02823">
    <property type="entry name" value="oxido_YhdH"/>
    <property type="match status" value="1"/>
</dbReference>
<dbReference type="Pfam" id="PF08240">
    <property type="entry name" value="ADH_N"/>
    <property type="match status" value="1"/>
</dbReference>
<dbReference type="SUPFAM" id="SSF50129">
    <property type="entry name" value="GroES-like"/>
    <property type="match status" value="1"/>
</dbReference>
<dbReference type="InterPro" id="IPR013149">
    <property type="entry name" value="ADH-like_C"/>
</dbReference>
<dbReference type="InterPro" id="IPR011032">
    <property type="entry name" value="GroES-like_sf"/>
</dbReference>
<evidence type="ECO:0000313" key="2">
    <source>
        <dbReference type="EMBL" id="ADQ78957.1"/>
    </source>
</evidence>
<dbReference type="HOGENOM" id="CLU_026673_26_3_10"/>
<gene>
    <name evidence="2" type="ordered locus">Palpr_0803</name>
</gene>
<dbReference type="eggNOG" id="COG0604">
    <property type="taxonomic scope" value="Bacteria"/>
</dbReference>
<reference key="1">
    <citation type="submission" date="2010-11" db="EMBL/GenBank/DDBJ databases">
        <title>The complete genome of Paludibacter propionicigenes DSM 17365.</title>
        <authorList>
            <consortium name="US DOE Joint Genome Institute (JGI-PGF)"/>
            <person name="Lucas S."/>
            <person name="Copeland A."/>
            <person name="Lapidus A."/>
            <person name="Bruce D."/>
            <person name="Goodwin L."/>
            <person name="Pitluck S."/>
            <person name="Kyrpides N."/>
            <person name="Mavromatis K."/>
            <person name="Ivanova N."/>
            <person name="Munk A.C."/>
            <person name="Brettin T."/>
            <person name="Detter J.C."/>
            <person name="Han C."/>
            <person name="Tapia R."/>
            <person name="Land M."/>
            <person name="Hauser L."/>
            <person name="Markowitz V."/>
            <person name="Cheng J.-F."/>
            <person name="Hugenholtz P."/>
            <person name="Woyke T."/>
            <person name="Wu D."/>
            <person name="Gronow S."/>
            <person name="Wellnitz S."/>
            <person name="Brambilla E."/>
            <person name="Klenk H.-P."/>
            <person name="Eisen J.A."/>
        </authorList>
    </citation>
    <scope>NUCLEOTIDE SEQUENCE</scope>
    <source>
        <strain>WB4</strain>
    </source>
</reference>
<dbReference type="Gene3D" id="3.40.50.720">
    <property type="entry name" value="NAD(P)-binding Rossmann-like Domain"/>
    <property type="match status" value="1"/>
</dbReference>
<sequence length="331" mass="35760">MENIQYKAFVVEEIDGKFIQTVKTLNVADLPAGDVLVRVHYSSINYKDALSATGNKGVTKQYPHTPGIDVSGMVESSESEKFKKGDKVIVTGYDLGMNTAGGFGQYIRIPAEWVVKLPEGLSMKESMIIGTAGFTAGISVLRLSELVKPENGKVVVSGATGGVGSVALSLLSKLGYQTIAISGKQEESDFLHALGATEIIPRNDFQVVDKRPMLSSQYAGAIDTVGGAILENILKGLKPLGAVTTCGSVSSTQLNMTVFPFILRGISLIGVSAQNYPTHLREPLWQKLANEWKPNNLLDLYSEINIEEIKSRIDLILEGKLKGRTIVKMID</sequence>
<dbReference type="AlphaFoldDB" id="E4T2L3"/>
<reference evidence="2 3" key="2">
    <citation type="journal article" date="2011" name="Stand. Genomic Sci.">
        <title>Complete genome sequence of Paludibacter propionicigenes type strain (WB4).</title>
        <authorList>
            <person name="Gronow S."/>
            <person name="Munk C."/>
            <person name="Lapidus A."/>
            <person name="Nolan M."/>
            <person name="Lucas S."/>
            <person name="Hammon N."/>
            <person name="Deshpande S."/>
            <person name="Cheng J.F."/>
            <person name="Tapia R."/>
            <person name="Han C."/>
            <person name="Goodwin L."/>
            <person name="Pitluck S."/>
            <person name="Liolios K."/>
            <person name="Ivanova N."/>
            <person name="Mavromatis K."/>
            <person name="Mikhailova N."/>
            <person name="Pati A."/>
            <person name="Chen A."/>
            <person name="Palaniappan K."/>
            <person name="Land M."/>
            <person name="Hauser L."/>
            <person name="Chang Y.J."/>
            <person name="Jeffries C.D."/>
            <person name="Brambilla E."/>
            <person name="Rohde M."/>
            <person name="Goker M."/>
            <person name="Detter J.C."/>
            <person name="Woyke T."/>
            <person name="Bristow J."/>
            <person name="Eisen J.A."/>
            <person name="Markowitz V."/>
            <person name="Hugenholtz P."/>
            <person name="Kyrpides N.C."/>
            <person name="Klenk H.P."/>
        </authorList>
    </citation>
    <scope>NUCLEOTIDE SEQUENCE [LARGE SCALE GENOMIC DNA]</scope>
    <source>
        <strain evidence="3">DSM 17365 / JCM 13257 / WB4</strain>
    </source>
</reference>
<dbReference type="RefSeq" id="WP_013444326.1">
    <property type="nucleotide sequence ID" value="NC_014734.1"/>
</dbReference>
<dbReference type="InterPro" id="IPR013154">
    <property type="entry name" value="ADH-like_N"/>
</dbReference>
<accession>E4T2L3</accession>
<evidence type="ECO:0000259" key="1">
    <source>
        <dbReference type="SMART" id="SM00829"/>
    </source>
</evidence>
<dbReference type="OrthoDB" id="9805663at2"/>
<protein>
    <submittedName>
        <fullName evidence="2">Quinone oxidoreductase, YhdH/YhfP family</fullName>
    </submittedName>
</protein>
<organism evidence="2 3">
    <name type="scientific">Paludibacter propionicigenes (strain DSM 17365 / JCM 13257 / WB4)</name>
    <dbReference type="NCBI Taxonomy" id="694427"/>
    <lineage>
        <taxon>Bacteria</taxon>
        <taxon>Pseudomonadati</taxon>
        <taxon>Bacteroidota</taxon>
        <taxon>Bacteroidia</taxon>
        <taxon>Bacteroidales</taxon>
        <taxon>Paludibacteraceae</taxon>
        <taxon>Paludibacter</taxon>
    </lineage>
</organism>
<name>E4T2L3_PALPW</name>
<dbReference type="Pfam" id="PF00107">
    <property type="entry name" value="ADH_zinc_N"/>
    <property type="match status" value="1"/>
</dbReference>
<feature type="domain" description="Enoyl reductase (ER)" evidence="1">
    <location>
        <begin position="20"/>
        <end position="327"/>
    </location>
</feature>
<dbReference type="Gene3D" id="3.90.180.10">
    <property type="entry name" value="Medium-chain alcohol dehydrogenases, catalytic domain"/>
    <property type="match status" value="1"/>
</dbReference>
<dbReference type="CDD" id="cd05280">
    <property type="entry name" value="MDR_yhdh_yhfp"/>
    <property type="match status" value="1"/>
</dbReference>
<dbReference type="GO" id="GO:0043957">
    <property type="term" value="F:acryloyl-CoA reductase (NADPH) activity"/>
    <property type="evidence" value="ECO:0007669"/>
    <property type="project" value="TreeGrafter"/>
</dbReference>
<dbReference type="Proteomes" id="UP000008718">
    <property type="component" value="Chromosome"/>
</dbReference>
<dbReference type="SMART" id="SM00829">
    <property type="entry name" value="PKS_ER"/>
    <property type="match status" value="1"/>
</dbReference>
<dbReference type="PANTHER" id="PTHR43677">
    <property type="entry name" value="SHORT-CHAIN DEHYDROGENASE/REDUCTASE"/>
    <property type="match status" value="1"/>
</dbReference>